<feature type="region of interest" description="Disordered" evidence="10">
    <location>
        <begin position="23"/>
        <end position="79"/>
    </location>
</feature>
<dbReference type="InterPro" id="IPR036236">
    <property type="entry name" value="Znf_C2H2_sf"/>
</dbReference>
<feature type="domain" description="C2H2-type" evidence="11">
    <location>
        <begin position="321"/>
        <end position="348"/>
    </location>
</feature>
<evidence type="ECO:0000313" key="13">
    <source>
        <dbReference type="Proteomes" id="UP000269221"/>
    </source>
</evidence>
<dbReference type="OrthoDB" id="427030at2759"/>
<dbReference type="FunFam" id="3.30.160.60:FF:000012">
    <property type="entry name" value="RB-associated KRAB zinc finger protein-like"/>
    <property type="match status" value="1"/>
</dbReference>
<keyword evidence="5" id="KW-0862">Zinc</keyword>
<protein>
    <recommendedName>
        <fullName evidence="11">C2H2-type domain-containing protein</fullName>
    </recommendedName>
</protein>
<organism evidence="12 13">
    <name type="scientific">Hirundo rustica rustica</name>
    <dbReference type="NCBI Taxonomy" id="333673"/>
    <lineage>
        <taxon>Eukaryota</taxon>
        <taxon>Metazoa</taxon>
        <taxon>Chordata</taxon>
        <taxon>Craniata</taxon>
        <taxon>Vertebrata</taxon>
        <taxon>Euteleostomi</taxon>
        <taxon>Archelosauria</taxon>
        <taxon>Archosauria</taxon>
        <taxon>Dinosauria</taxon>
        <taxon>Saurischia</taxon>
        <taxon>Theropoda</taxon>
        <taxon>Coelurosauria</taxon>
        <taxon>Aves</taxon>
        <taxon>Neognathae</taxon>
        <taxon>Neoaves</taxon>
        <taxon>Telluraves</taxon>
        <taxon>Australaves</taxon>
        <taxon>Passeriformes</taxon>
        <taxon>Sylvioidea</taxon>
        <taxon>Hirundinidae</taxon>
        <taxon>Hirundo</taxon>
    </lineage>
</organism>
<comment type="subcellular location">
    <subcellularLocation>
        <location evidence="1">Nucleus</location>
    </subcellularLocation>
</comment>
<dbReference type="PANTHER" id="PTHR24381">
    <property type="entry name" value="ZINC FINGER PROTEIN"/>
    <property type="match status" value="1"/>
</dbReference>
<evidence type="ECO:0000256" key="8">
    <source>
        <dbReference type="ARBA" id="ARBA00023242"/>
    </source>
</evidence>
<feature type="domain" description="C2H2-type" evidence="11">
    <location>
        <begin position="405"/>
        <end position="427"/>
    </location>
</feature>
<feature type="domain" description="C2H2-type" evidence="11">
    <location>
        <begin position="349"/>
        <end position="376"/>
    </location>
</feature>
<evidence type="ECO:0000256" key="4">
    <source>
        <dbReference type="ARBA" id="ARBA00022771"/>
    </source>
</evidence>
<evidence type="ECO:0000313" key="12">
    <source>
        <dbReference type="EMBL" id="RMC03607.1"/>
    </source>
</evidence>
<reference evidence="12 13" key="1">
    <citation type="submission" date="2018-07" db="EMBL/GenBank/DDBJ databases">
        <title>A high quality draft genome assembly of the barn swallow (H. rustica rustica).</title>
        <authorList>
            <person name="Formenti G."/>
            <person name="Chiara M."/>
            <person name="Poveda L."/>
            <person name="Francoijs K.-J."/>
            <person name="Bonisoli-Alquati A."/>
            <person name="Canova L."/>
            <person name="Gianfranceschi L."/>
            <person name="Horner D.S."/>
            <person name="Saino N."/>
        </authorList>
    </citation>
    <scope>NUCLEOTIDE SEQUENCE [LARGE SCALE GENOMIC DNA]</scope>
    <source>
        <strain evidence="12">Chelidonia</strain>
        <tissue evidence="12">Blood</tissue>
    </source>
</reference>
<dbReference type="EMBL" id="QRBI01000130">
    <property type="protein sequence ID" value="RMC03607.1"/>
    <property type="molecule type" value="Genomic_DNA"/>
</dbReference>
<keyword evidence="2" id="KW-0479">Metal-binding</keyword>
<keyword evidence="13" id="KW-1185">Reference proteome</keyword>
<proteinExistence type="predicted"/>
<keyword evidence="4 9" id="KW-0863">Zinc-finger</keyword>
<dbReference type="AlphaFoldDB" id="A0A3M0K8Z7"/>
<dbReference type="SUPFAM" id="SSF57667">
    <property type="entry name" value="beta-beta-alpha zinc fingers"/>
    <property type="match status" value="3"/>
</dbReference>
<feature type="domain" description="C2H2-type" evidence="11">
    <location>
        <begin position="377"/>
        <end position="404"/>
    </location>
</feature>
<keyword evidence="7" id="KW-0804">Transcription</keyword>
<dbReference type="PANTHER" id="PTHR24381:SF393">
    <property type="entry name" value="CHROMATIN-LINKED ADAPTOR FOR MSL PROTEINS, ISOFORM B"/>
    <property type="match status" value="1"/>
</dbReference>
<gene>
    <name evidence="12" type="ORF">DUI87_19782</name>
</gene>
<sequence length="427" mass="47271">MQELYGEQPLPLDRELLWMQPCSFQQLHREQQPPASNPSAAAGTSAPHAPAGSAGCAASTASSSAQNAPAQEESPALDLGQEIEKMIREIRNSLPVKAPSAQAYAYSPSILASNGSNAVLGSGSFAVSDGATWITQRCWESKGIMVEQMKLCLGHTSVEGPPKYIRYGWEALEYKVTPGMFIDIPSISQLPLAYSVIPSHIYMAQISQSPSWLDGGGGFVEEEEMHRDSQAGEEQRAEDGDQGGQIPAPEPCGRGYFEQLHGAGIQWGGKRYRDLGEEGLQTHPGCSEEERPTLCQEGGQSFSWSSDLLVHEQLPDGENPHKCLECGKCFSRNCLLISHQRIHTGERPYECSKCCKRFQTSSTLLRHQRIHREERPYECVECGMSFSRNSLLIRHQRIHTRERPYECEQCGKSFSQSSHLTATRKSR</sequence>
<dbReference type="Gene3D" id="3.30.160.60">
    <property type="entry name" value="Classic Zinc Finger"/>
    <property type="match status" value="4"/>
</dbReference>
<dbReference type="SMART" id="SM00355">
    <property type="entry name" value="ZnF_C2H2"/>
    <property type="match status" value="3"/>
</dbReference>
<evidence type="ECO:0000256" key="1">
    <source>
        <dbReference type="ARBA" id="ARBA00004123"/>
    </source>
</evidence>
<dbReference type="Pfam" id="PF00096">
    <property type="entry name" value="zf-C2H2"/>
    <property type="match status" value="4"/>
</dbReference>
<evidence type="ECO:0000256" key="10">
    <source>
        <dbReference type="SAM" id="MobiDB-lite"/>
    </source>
</evidence>
<evidence type="ECO:0000259" key="11">
    <source>
        <dbReference type="PROSITE" id="PS50157"/>
    </source>
</evidence>
<dbReference type="FunFam" id="3.30.160.60:FF:000295">
    <property type="entry name" value="zinc finger protein 19"/>
    <property type="match status" value="1"/>
</dbReference>
<dbReference type="FunFam" id="3.30.160.60:FF:000739">
    <property type="entry name" value="Zgc:171418 protein"/>
    <property type="match status" value="1"/>
</dbReference>
<evidence type="ECO:0000256" key="7">
    <source>
        <dbReference type="ARBA" id="ARBA00023163"/>
    </source>
</evidence>
<keyword evidence="6" id="KW-0805">Transcription regulation</keyword>
<dbReference type="PROSITE" id="PS50157">
    <property type="entry name" value="ZINC_FINGER_C2H2_2"/>
    <property type="match status" value="4"/>
</dbReference>
<evidence type="ECO:0000256" key="5">
    <source>
        <dbReference type="ARBA" id="ARBA00022833"/>
    </source>
</evidence>
<dbReference type="GO" id="GO:0000981">
    <property type="term" value="F:DNA-binding transcription factor activity, RNA polymerase II-specific"/>
    <property type="evidence" value="ECO:0007669"/>
    <property type="project" value="TreeGrafter"/>
</dbReference>
<feature type="compositionally biased region" description="Basic and acidic residues" evidence="10">
    <location>
        <begin position="224"/>
        <end position="239"/>
    </location>
</feature>
<comment type="caution">
    <text evidence="12">The sequence shown here is derived from an EMBL/GenBank/DDBJ whole genome shotgun (WGS) entry which is preliminary data.</text>
</comment>
<evidence type="ECO:0000256" key="6">
    <source>
        <dbReference type="ARBA" id="ARBA00023015"/>
    </source>
</evidence>
<dbReference type="GO" id="GO:0000977">
    <property type="term" value="F:RNA polymerase II transcription regulatory region sequence-specific DNA binding"/>
    <property type="evidence" value="ECO:0007669"/>
    <property type="project" value="TreeGrafter"/>
</dbReference>
<dbReference type="GO" id="GO:0005634">
    <property type="term" value="C:nucleus"/>
    <property type="evidence" value="ECO:0007669"/>
    <property type="project" value="UniProtKB-SubCell"/>
</dbReference>
<name>A0A3M0K8Z7_HIRRU</name>
<keyword evidence="3" id="KW-0677">Repeat</keyword>
<feature type="region of interest" description="Disordered" evidence="10">
    <location>
        <begin position="223"/>
        <end position="251"/>
    </location>
</feature>
<dbReference type="FunFam" id="3.30.160.60:FF:000176">
    <property type="entry name" value="zinc finger protein 70"/>
    <property type="match status" value="1"/>
</dbReference>
<evidence type="ECO:0000256" key="9">
    <source>
        <dbReference type="PROSITE-ProRule" id="PRU00042"/>
    </source>
</evidence>
<dbReference type="STRING" id="333673.A0A3M0K8Z7"/>
<evidence type="ECO:0000256" key="2">
    <source>
        <dbReference type="ARBA" id="ARBA00022723"/>
    </source>
</evidence>
<accession>A0A3M0K8Z7</accession>
<dbReference type="Proteomes" id="UP000269221">
    <property type="component" value="Unassembled WGS sequence"/>
</dbReference>
<dbReference type="InterPro" id="IPR013087">
    <property type="entry name" value="Znf_C2H2_type"/>
</dbReference>
<dbReference type="GO" id="GO:0008270">
    <property type="term" value="F:zinc ion binding"/>
    <property type="evidence" value="ECO:0007669"/>
    <property type="project" value="UniProtKB-KW"/>
</dbReference>
<evidence type="ECO:0000256" key="3">
    <source>
        <dbReference type="ARBA" id="ARBA00022737"/>
    </source>
</evidence>
<dbReference type="PROSITE" id="PS00028">
    <property type="entry name" value="ZINC_FINGER_C2H2_1"/>
    <property type="match status" value="3"/>
</dbReference>
<keyword evidence="8" id="KW-0539">Nucleus</keyword>
<feature type="compositionally biased region" description="Low complexity" evidence="10">
    <location>
        <begin position="33"/>
        <end position="70"/>
    </location>
</feature>